<evidence type="ECO:0000313" key="1">
    <source>
        <dbReference type="EMBL" id="QAT65103.1"/>
    </source>
</evidence>
<dbReference type="EMBL" id="CP035232">
    <property type="protein sequence ID" value="QAT65103.1"/>
    <property type="molecule type" value="Genomic_DNA"/>
</dbReference>
<evidence type="ECO:0000313" key="2">
    <source>
        <dbReference type="Proteomes" id="UP000288675"/>
    </source>
</evidence>
<reference evidence="1 2" key="1">
    <citation type="submission" date="2019-01" db="EMBL/GenBank/DDBJ databases">
        <title>Genome sequence of Bacillus glycinifermentans SRCM103574.</title>
        <authorList>
            <person name="Kong H.-J."/>
            <person name="Jeong S.-Y."/>
            <person name="Jeong D.-Y."/>
        </authorList>
    </citation>
    <scope>NUCLEOTIDE SEQUENCE [LARGE SCALE GENOMIC DNA]</scope>
    <source>
        <strain evidence="1 2">SRCM103574</strain>
    </source>
</reference>
<gene>
    <name evidence="1" type="ORF">EQZ20_09370</name>
</gene>
<protein>
    <submittedName>
        <fullName evidence="1">Uncharacterized protein</fullName>
    </submittedName>
</protein>
<dbReference type="GeneID" id="82852893"/>
<sequence length="559" mass="62572">MMLNDIHNSLIKQFEKSDSIKQIMGTETDQKRLMLGKVLRFISGQLAEIQIGNSVLQGKLETPLAANTYYWFSYEKKPDEPAGRLQVVETFDQNPKTMQDAAVKLLNGLSLKRTNEALFLVGAMLKEQQPIKENDLKAAVKWLENLPKSDAQKGTDAVMFALKRELPVHPGVLDSILAVKDPAPLHKQIAETFEMINREPQQTASMEKLKQALLPILQSETEVHAEKLIQVLKELTVSAGKDTKQTAQPLLQADAPERGIPRQFQAVQERITVKQRPESLELAAAERLLAKLAAQADHNGTTPVKEAVNWLKATEAKQPVALHADLGALSENEMDVLRNVIRETAPSLTNKADALAFLFKAKDLFGVKDELSFIKALDSGRTLKDGGLHSLKLLLNEVRHSQDLPAPVRQEAEQIFHRLNGQLFLQQDNTAQSQLFLSYPLFSKNGVQDLTVFLKGKKKEDGKIDPSQCRLMFYLQLEGLKETVVDCFIQQNVMTVTIETGFDLEPLIEPLIPVLKENVKELGYSLSSVTAKQRENIEIAPILERQFERVTESALDVKI</sequence>
<proteinExistence type="predicted"/>
<dbReference type="Proteomes" id="UP000288675">
    <property type="component" value="Chromosome"/>
</dbReference>
<accession>A0AAJ3YYI7</accession>
<dbReference type="RefSeq" id="WP_052948479.1">
    <property type="nucleotide sequence ID" value="NZ_CP035232.1"/>
</dbReference>
<organism evidence="1 2">
    <name type="scientific">Bacillus glycinifermentans</name>
    <dbReference type="NCBI Taxonomy" id="1664069"/>
    <lineage>
        <taxon>Bacteria</taxon>
        <taxon>Bacillati</taxon>
        <taxon>Bacillota</taxon>
        <taxon>Bacilli</taxon>
        <taxon>Bacillales</taxon>
        <taxon>Bacillaceae</taxon>
        <taxon>Bacillus</taxon>
    </lineage>
</organism>
<dbReference type="AlphaFoldDB" id="A0AAJ3YYI7"/>
<name>A0AAJ3YYI7_9BACI</name>